<organism evidence="1 2">
    <name type="scientific">Caenorhabditis remanei</name>
    <name type="common">Caenorhabditis vulgaris</name>
    <dbReference type="NCBI Taxonomy" id="31234"/>
    <lineage>
        <taxon>Eukaryota</taxon>
        <taxon>Metazoa</taxon>
        <taxon>Ecdysozoa</taxon>
        <taxon>Nematoda</taxon>
        <taxon>Chromadorea</taxon>
        <taxon>Rhabditida</taxon>
        <taxon>Rhabditina</taxon>
        <taxon>Rhabditomorpha</taxon>
        <taxon>Rhabditoidea</taxon>
        <taxon>Rhabditidae</taxon>
        <taxon>Peloderinae</taxon>
        <taxon>Caenorhabditis</taxon>
    </lineage>
</organism>
<name>A0A6A5GP34_CAERE</name>
<dbReference type="RefSeq" id="XP_053584086.1">
    <property type="nucleotide sequence ID" value="XM_053729314.1"/>
</dbReference>
<dbReference type="GeneID" id="9804676"/>
<dbReference type="Proteomes" id="UP000483820">
    <property type="component" value="Chromosome IV"/>
</dbReference>
<accession>A0A6A5GP34</accession>
<proteinExistence type="predicted"/>
<dbReference type="AlphaFoldDB" id="A0A6A5GP34"/>
<sequence length="230" mass="26787">MRCWTEMGRNLKQISRKEFSRRINSGKEARRFNKRKYTSSSRNNDDRTLLGFARGKTSEQNETSFDGENSVISSNIDMTETTIRTPTEIVDSDDTMIDSACDETEKQTITPRSSECVQLLRHLHAARSSQKSFDESRRRFHSWKRNWRRVDLLRDVVKYGTQDEPADRELLAALAHTRWLMLSVESGNPHPESLVDLHEQFGRANICRAALASYDGMYFLFKWNQKEQKG</sequence>
<evidence type="ECO:0000313" key="2">
    <source>
        <dbReference type="Proteomes" id="UP000483820"/>
    </source>
</evidence>
<comment type="caution">
    <text evidence="1">The sequence shown here is derived from an EMBL/GenBank/DDBJ whole genome shotgun (WGS) entry which is preliminary data.</text>
</comment>
<dbReference type="KEGG" id="crq:GCK72_012682"/>
<protein>
    <submittedName>
        <fullName evidence="1">Uncharacterized protein</fullName>
    </submittedName>
</protein>
<evidence type="ECO:0000313" key="1">
    <source>
        <dbReference type="EMBL" id="KAF1756229.1"/>
    </source>
</evidence>
<reference evidence="1 2" key="1">
    <citation type="submission" date="2019-12" db="EMBL/GenBank/DDBJ databases">
        <title>Chromosome-level assembly of the Caenorhabditis remanei genome.</title>
        <authorList>
            <person name="Teterina A.A."/>
            <person name="Willis J.H."/>
            <person name="Phillips P.C."/>
        </authorList>
    </citation>
    <scope>NUCLEOTIDE SEQUENCE [LARGE SCALE GENOMIC DNA]</scope>
    <source>
        <strain evidence="1 2">PX506</strain>
        <tissue evidence="1">Whole organism</tissue>
    </source>
</reference>
<dbReference type="CTD" id="9804676"/>
<gene>
    <name evidence="1" type="ORF">GCK72_012682</name>
</gene>
<dbReference type="EMBL" id="WUAV01000004">
    <property type="protein sequence ID" value="KAF1756229.1"/>
    <property type="molecule type" value="Genomic_DNA"/>
</dbReference>